<dbReference type="AlphaFoldDB" id="X0WLT5"/>
<name>X0WLT5_9ZZZZ</name>
<gene>
    <name evidence="1" type="ORF">S01H1_47936</name>
</gene>
<sequence length="207" mass="21078">MALDETIIEFLSPINVAKNISIDGRSLGENAFTSTTIPTNNNQLVNGEGYITAASLQGVPAILSNGVIPSLNSGITAAEVRSLIGAGTGGGSVTSVGLSMDGNAVGVNGSPITSSGTLDISWIGDSNQYVNGEGNLVNFPSIPQGDITQVVAQNGLIGGGSSGSVTVEVQYFGVNNIINSAAQNNTEIDAKDLILYKNNNDDIVYSA</sequence>
<comment type="caution">
    <text evidence="1">The sequence shown here is derived from an EMBL/GenBank/DDBJ whole genome shotgun (WGS) entry which is preliminary data.</text>
</comment>
<organism evidence="1">
    <name type="scientific">marine sediment metagenome</name>
    <dbReference type="NCBI Taxonomy" id="412755"/>
    <lineage>
        <taxon>unclassified sequences</taxon>
        <taxon>metagenomes</taxon>
        <taxon>ecological metagenomes</taxon>
    </lineage>
</organism>
<reference evidence="1" key="1">
    <citation type="journal article" date="2014" name="Front. Microbiol.">
        <title>High frequency of phylogenetically diverse reductive dehalogenase-homologous genes in deep subseafloor sedimentary metagenomes.</title>
        <authorList>
            <person name="Kawai M."/>
            <person name="Futagami T."/>
            <person name="Toyoda A."/>
            <person name="Takaki Y."/>
            <person name="Nishi S."/>
            <person name="Hori S."/>
            <person name="Arai W."/>
            <person name="Tsubouchi T."/>
            <person name="Morono Y."/>
            <person name="Uchiyama I."/>
            <person name="Ito T."/>
            <person name="Fujiyama A."/>
            <person name="Inagaki F."/>
            <person name="Takami H."/>
        </authorList>
    </citation>
    <scope>NUCLEOTIDE SEQUENCE</scope>
    <source>
        <strain evidence="1">Expedition CK06-06</strain>
    </source>
</reference>
<proteinExistence type="predicted"/>
<dbReference type="EMBL" id="BARS01030753">
    <property type="protein sequence ID" value="GAG25448.1"/>
    <property type="molecule type" value="Genomic_DNA"/>
</dbReference>
<protein>
    <submittedName>
        <fullName evidence="1">Uncharacterized protein</fullName>
    </submittedName>
</protein>
<accession>X0WLT5</accession>
<evidence type="ECO:0000313" key="1">
    <source>
        <dbReference type="EMBL" id="GAG25448.1"/>
    </source>
</evidence>
<feature type="non-terminal residue" evidence="1">
    <location>
        <position position="207"/>
    </location>
</feature>